<dbReference type="EMBL" id="MW132713">
    <property type="protein sequence ID" value="QQM15161.1"/>
    <property type="molecule type" value="Genomic_DNA"/>
</dbReference>
<sequence length="45" mass="4888">MNRCQFCWDVAEVLAEAGDSPADVEYDVLHAHAHQGAVVYDGGQL</sequence>
<dbReference type="RefSeq" id="YP_010051088.1">
    <property type="nucleotide sequence ID" value="NC_054437.1"/>
</dbReference>
<reference evidence="1 2" key="1">
    <citation type="submission" date="2020-10" db="EMBL/GenBank/DDBJ databases">
        <authorList>
            <person name="Tina S.-P."/>
            <person name="Abby P."/>
            <person name="Briggs L.A."/>
            <person name="Washington J.M."/>
            <person name="Garlena R.A."/>
            <person name="Russell D.A."/>
            <person name="Pope W.H."/>
            <person name="Jacobs-Sera D."/>
            <person name="Hatfull G.F."/>
        </authorList>
    </citation>
    <scope>NUCLEOTIDE SEQUENCE [LARGE SCALE GENOMIC DNA]</scope>
</reference>
<gene>
    <name evidence="1" type="primary">73</name>
    <name evidence="1" type="ORF">SEA_TINALIN_73</name>
</gene>
<evidence type="ECO:0000313" key="1">
    <source>
        <dbReference type="EMBL" id="QQM15161.1"/>
    </source>
</evidence>
<name>A0A7T7GTI0_9CAUD</name>
<protein>
    <submittedName>
        <fullName evidence="1">Uncharacterized protein</fullName>
    </submittedName>
</protein>
<dbReference type="KEGG" id="vg:63911829"/>
<evidence type="ECO:0000313" key="2">
    <source>
        <dbReference type="Proteomes" id="UP000596151"/>
    </source>
</evidence>
<dbReference type="GeneID" id="63911829"/>
<proteinExistence type="predicted"/>
<accession>A0A7T7GTI0</accession>
<dbReference type="Proteomes" id="UP000596151">
    <property type="component" value="Segment"/>
</dbReference>
<keyword evidence="2" id="KW-1185">Reference proteome</keyword>
<organism evidence="1 2">
    <name type="scientific">Gordonia phage TinaLin</name>
    <dbReference type="NCBI Taxonomy" id="2797324"/>
    <lineage>
        <taxon>Viruses</taxon>
        <taxon>Duplodnaviria</taxon>
        <taxon>Heunggongvirae</taxon>
        <taxon>Uroviricota</taxon>
        <taxon>Caudoviricetes</taxon>
        <taxon>Ruthgordonvirinae</taxon>
        <taxon>Tinalinvirus</taxon>
        <taxon>Tinalinvirus tinalin</taxon>
    </lineage>
</organism>